<dbReference type="PANTHER" id="PTHR43240">
    <property type="entry name" value="1,4-DIHYDROXY-2-NAPHTHOYL-COA THIOESTERASE 1"/>
    <property type="match status" value="1"/>
</dbReference>
<accession>A0A0C1ZN67</accession>
<evidence type="ECO:0000256" key="1">
    <source>
        <dbReference type="ARBA" id="ARBA00008324"/>
    </source>
</evidence>
<dbReference type="GO" id="GO:0005829">
    <property type="term" value="C:cytosol"/>
    <property type="evidence" value="ECO:0007669"/>
    <property type="project" value="TreeGrafter"/>
</dbReference>
<proteinExistence type="inferred from homology"/>
<dbReference type="Proteomes" id="UP000031599">
    <property type="component" value="Unassembled WGS sequence"/>
</dbReference>
<organism evidence="4 5">
    <name type="scientific">Enhygromyxa salina</name>
    <dbReference type="NCBI Taxonomy" id="215803"/>
    <lineage>
        <taxon>Bacteria</taxon>
        <taxon>Pseudomonadati</taxon>
        <taxon>Myxococcota</taxon>
        <taxon>Polyangia</taxon>
        <taxon>Nannocystales</taxon>
        <taxon>Nannocystaceae</taxon>
        <taxon>Enhygromyxa</taxon>
    </lineage>
</organism>
<reference evidence="4 5" key="1">
    <citation type="submission" date="2014-12" db="EMBL/GenBank/DDBJ databases">
        <title>Genome assembly of Enhygromyxa salina DSM 15201.</title>
        <authorList>
            <person name="Sharma G."/>
            <person name="Subramanian S."/>
        </authorList>
    </citation>
    <scope>NUCLEOTIDE SEQUENCE [LARGE SCALE GENOMIC DNA]</scope>
    <source>
        <strain evidence="4 5">DSM 15201</strain>
    </source>
</reference>
<dbReference type="GO" id="GO:0061522">
    <property type="term" value="F:1,4-dihydroxy-2-naphthoyl-CoA thioesterase activity"/>
    <property type="evidence" value="ECO:0007669"/>
    <property type="project" value="TreeGrafter"/>
</dbReference>
<evidence type="ECO:0000313" key="4">
    <source>
        <dbReference type="EMBL" id="KIG18914.1"/>
    </source>
</evidence>
<dbReference type="SUPFAM" id="SSF54637">
    <property type="entry name" value="Thioesterase/thiol ester dehydrase-isomerase"/>
    <property type="match status" value="1"/>
</dbReference>
<name>A0A0C1ZN67_9BACT</name>
<dbReference type="CDD" id="cd03443">
    <property type="entry name" value="PaaI_thioesterase"/>
    <property type="match status" value="1"/>
</dbReference>
<comment type="caution">
    <text evidence="4">The sequence shown here is derived from an EMBL/GenBank/DDBJ whole genome shotgun (WGS) entry which is preliminary data.</text>
</comment>
<dbReference type="EMBL" id="JMCC02000007">
    <property type="protein sequence ID" value="KIG18914.1"/>
    <property type="molecule type" value="Genomic_DNA"/>
</dbReference>
<dbReference type="Gene3D" id="3.10.129.10">
    <property type="entry name" value="Hotdog Thioesterase"/>
    <property type="match status" value="1"/>
</dbReference>
<dbReference type="PANTHER" id="PTHR43240:SF5">
    <property type="entry name" value="1,4-DIHYDROXY-2-NAPHTHOYL-COA THIOESTERASE 1"/>
    <property type="match status" value="1"/>
</dbReference>
<dbReference type="InterPro" id="IPR006683">
    <property type="entry name" value="Thioestr_dom"/>
</dbReference>
<comment type="similarity">
    <text evidence="1">Belongs to the thioesterase PaaI family.</text>
</comment>
<protein>
    <submittedName>
        <fullName evidence="4">ComA operon protein 2</fullName>
    </submittedName>
</protein>
<dbReference type="NCBIfam" id="TIGR00369">
    <property type="entry name" value="unchar_dom_1"/>
    <property type="match status" value="1"/>
</dbReference>
<keyword evidence="2" id="KW-0378">Hydrolase</keyword>
<dbReference type="RefSeq" id="WP_052546493.1">
    <property type="nucleotide sequence ID" value="NZ_JMCC02000007.1"/>
</dbReference>
<evidence type="ECO:0000313" key="5">
    <source>
        <dbReference type="Proteomes" id="UP000031599"/>
    </source>
</evidence>
<feature type="domain" description="Thioesterase" evidence="3">
    <location>
        <begin position="52"/>
        <end position="128"/>
    </location>
</feature>
<gene>
    <name evidence="4" type="ORF">DB30_06525</name>
</gene>
<dbReference type="InterPro" id="IPR003736">
    <property type="entry name" value="PAAI_dom"/>
</dbReference>
<dbReference type="AlphaFoldDB" id="A0A0C1ZN67"/>
<dbReference type="InterPro" id="IPR029069">
    <property type="entry name" value="HotDog_dom_sf"/>
</dbReference>
<evidence type="ECO:0000256" key="2">
    <source>
        <dbReference type="ARBA" id="ARBA00022801"/>
    </source>
</evidence>
<sequence>MTELPQLPASTVDELNAIRGGFNQLIGLRFVSASYDEVVAELELDSTHLQPYGLVHGGVYSSMVETLASVGAALNLEPLGRHTVGLDNHTSFLRAVRSGALVGRARPLARGRRTQVWEVNITHEGELVATGRVRLLGIEKGSTVAGEVVTVTSGNGALPKSM</sequence>
<evidence type="ECO:0000259" key="3">
    <source>
        <dbReference type="Pfam" id="PF03061"/>
    </source>
</evidence>
<dbReference type="Pfam" id="PF03061">
    <property type="entry name" value="4HBT"/>
    <property type="match status" value="1"/>
</dbReference>